<dbReference type="InterPro" id="IPR003439">
    <property type="entry name" value="ABC_transporter-like_ATP-bd"/>
</dbReference>
<name>A0A2U2DJQ9_9HYPH</name>
<dbReference type="SMART" id="SM00382">
    <property type="entry name" value="AAA"/>
    <property type="match status" value="2"/>
</dbReference>
<dbReference type="NCBIfam" id="TIGR01727">
    <property type="entry name" value="oligo_HPY"/>
    <property type="match status" value="1"/>
</dbReference>
<dbReference type="NCBIfam" id="NF008453">
    <property type="entry name" value="PRK11308.1"/>
    <property type="match status" value="2"/>
</dbReference>
<dbReference type="PANTHER" id="PTHR43776">
    <property type="entry name" value="TRANSPORT ATP-BINDING PROTEIN"/>
    <property type="match status" value="1"/>
</dbReference>
<evidence type="ECO:0000313" key="7">
    <source>
        <dbReference type="EMBL" id="PWE53528.1"/>
    </source>
</evidence>
<evidence type="ECO:0000313" key="8">
    <source>
        <dbReference type="Proteomes" id="UP000245252"/>
    </source>
</evidence>
<keyword evidence="8" id="KW-1185">Reference proteome</keyword>
<comment type="caution">
    <text evidence="7">The sequence shown here is derived from an EMBL/GenBank/DDBJ whole genome shotgun (WGS) entry which is preliminary data.</text>
</comment>
<dbReference type="EMBL" id="QFBC01000015">
    <property type="protein sequence ID" value="PWE53528.1"/>
    <property type="molecule type" value="Genomic_DNA"/>
</dbReference>
<reference evidence="7 8" key="1">
    <citation type="submission" date="2018-05" db="EMBL/GenBank/DDBJ databases">
        <title>The draft genome of strain NS-104.</title>
        <authorList>
            <person name="Hang P."/>
            <person name="Jiang J."/>
        </authorList>
    </citation>
    <scope>NUCLEOTIDE SEQUENCE [LARGE SCALE GENOMIC DNA]</scope>
    <source>
        <strain evidence="7 8">NS-104</strain>
    </source>
</reference>
<dbReference type="Pfam" id="PF08352">
    <property type="entry name" value="oligo_HPY"/>
    <property type="match status" value="2"/>
</dbReference>
<gene>
    <name evidence="7" type="ORF">DEM27_25160</name>
</gene>
<sequence>MSGPILAVSNLGVELQRAGKTRRVVDDVGFALAPGEVLGLVGEAGSGKSVLARALVRAISSPLEIVSGKVVFEGKDILSADRRELMAIRGNRIGFIGANPMGSLDPRLSIGSQIVEKLRSVKPGIGRAEAREKVLELFGRVRIPSPDARFHEAPFQFSGGMMQRVMIVDALVSDPSLVIADNITQPLDVTVAAQIIRLIDDLRQSLGTAFLFISSSLPVVAQIAERTLVMQRGRIVEEGRTEDIAANPGQAYTRTLISRIPPIWNNVSAPVATEAEAVLKIDNVTRTYRVRRRNTFNGFNAVKAIRGVSFTVKARENFGIVGESGCGKSTLTRLLAWLEQPDSGCIAFLGKDLSQLSSRSLTEFRKSFQLLLQDPYGSLPANMPVQRMIEEPLLIHGVGKAEAARLAQEAMAEVGLSMEFAERLPVGLSAGQRQRINIARALVLKPQLLILDETLSALDQVEQAELLDLFTRLQATHGFSYVFISHDLALVRRMCHRIAVMYLGRIVELADNATLFEHPHHPYTRALLSAMPTLEDNRFPRSRYLLDGEPPSPIELPSGCSFRSRCPRAQGDCQRIDPPLLVIDGGNAAACLHMHEALTEKETADVE</sequence>
<dbReference type="Pfam" id="PF00005">
    <property type="entry name" value="ABC_tran"/>
    <property type="match status" value="2"/>
</dbReference>
<evidence type="ECO:0000256" key="5">
    <source>
        <dbReference type="ARBA" id="ARBA00022840"/>
    </source>
</evidence>
<dbReference type="GO" id="GO:0055085">
    <property type="term" value="P:transmembrane transport"/>
    <property type="evidence" value="ECO:0007669"/>
    <property type="project" value="UniProtKB-ARBA"/>
</dbReference>
<keyword evidence="5 7" id="KW-0067">ATP-binding</keyword>
<dbReference type="InterPro" id="IPR050319">
    <property type="entry name" value="ABC_transp_ATP-bind"/>
</dbReference>
<dbReference type="NCBIfam" id="NF007739">
    <property type="entry name" value="PRK10419.1"/>
    <property type="match status" value="2"/>
</dbReference>
<evidence type="ECO:0000256" key="4">
    <source>
        <dbReference type="ARBA" id="ARBA00022741"/>
    </source>
</evidence>
<accession>A0A2U2DJQ9</accession>
<dbReference type="PROSITE" id="PS50893">
    <property type="entry name" value="ABC_TRANSPORTER_2"/>
    <property type="match status" value="2"/>
</dbReference>
<comment type="subcellular location">
    <subcellularLocation>
        <location evidence="1">Cell inner membrane</location>
        <topology evidence="1">Peripheral membrane protein</topology>
    </subcellularLocation>
</comment>
<dbReference type="OrthoDB" id="9802264at2"/>
<feature type="domain" description="ABC transporter" evidence="6">
    <location>
        <begin position="279"/>
        <end position="528"/>
    </location>
</feature>
<organism evidence="7 8">
    <name type="scientific">Metarhizobium album</name>
    <dbReference type="NCBI Taxonomy" id="2182425"/>
    <lineage>
        <taxon>Bacteria</taxon>
        <taxon>Pseudomonadati</taxon>
        <taxon>Pseudomonadota</taxon>
        <taxon>Alphaproteobacteria</taxon>
        <taxon>Hyphomicrobiales</taxon>
        <taxon>Rhizobiaceae</taxon>
        <taxon>Metarhizobium</taxon>
    </lineage>
</organism>
<evidence type="ECO:0000256" key="1">
    <source>
        <dbReference type="ARBA" id="ARBA00004417"/>
    </source>
</evidence>
<keyword evidence="4" id="KW-0547">Nucleotide-binding</keyword>
<evidence type="ECO:0000256" key="3">
    <source>
        <dbReference type="ARBA" id="ARBA00022448"/>
    </source>
</evidence>
<dbReference type="InterPro" id="IPR013563">
    <property type="entry name" value="Oligopep_ABC_C"/>
</dbReference>
<dbReference type="InterPro" id="IPR017871">
    <property type="entry name" value="ABC_transporter-like_CS"/>
</dbReference>
<dbReference type="InterPro" id="IPR003593">
    <property type="entry name" value="AAA+_ATPase"/>
</dbReference>
<dbReference type="CDD" id="cd03257">
    <property type="entry name" value="ABC_NikE_OppD_transporters"/>
    <property type="match status" value="2"/>
</dbReference>
<dbReference type="PROSITE" id="PS00211">
    <property type="entry name" value="ABC_TRANSPORTER_1"/>
    <property type="match status" value="2"/>
</dbReference>
<keyword evidence="3" id="KW-0813">Transport</keyword>
<feature type="domain" description="ABC transporter" evidence="6">
    <location>
        <begin position="6"/>
        <end position="257"/>
    </location>
</feature>
<evidence type="ECO:0000256" key="2">
    <source>
        <dbReference type="ARBA" id="ARBA00005417"/>
    </source>
</evidence>
<protein>
    <submittedName>
        <fullName evidence="7">ABC transporter ATP-binding protein</fullName>
    </submittedName>
</protein>
<dbReference type="GO" id="GO:0015833">
    <property type="term" value="P:peptide transport"/>
    <property type="evidence" value="ECO:0007669"/>
    <property type="project" value="InterPro"/>
</dbReference>
<dbReference type="GO" id="GO:0005524">
    <property type="term" value="F:ATP binding"/>
    <property type="evidence" value="ECO:0007669"/>
    <property type="project" value="UniProtKB-KW"/>
</dbReference>
<evidence type="ECO:0000259" key="6">
    <source>
        <dbReference type="PROSITE" id="PS50893"/>
    </source>
</evidence>
<dbReference type="RefSeq" id="WP_109460999.1">
    <property type="nucleotide sequence ID" value="NZ_QFBC01000015.1"/>
</dbReference>
<dbReference type="PANTHER" id="PTHR43776:SF8">
    <property type="entry name" value="ABC TRANSPORTER, ATP-BINDING PROTEIN"/>
    <property type="match status" value="1"/>
</dbReference>
<dbReference type="AlphaFoldDB" id="A0A2U2DJQ9"/>
<proteinExistence type="inferred from homology"/>
<dbReference type="GO" id="GO:0005886">
    <property type="term" value="C:plasma membrane"/>
    <property type="evidence" value="ECO:0007669"/>
    <property type="project" value="UniProtKB-SubCell"/>
</dbReference>
<dbReference type="Proteomes" id="UP000245252">
    <property type="component" value="Unassembled WGS sequence"/>
</dbReference>
<dbReference type="InterPro" id="IPR027417">
    <property type="entry name" value="P-loop_NTPase"/>
</dbReference>
<dbReference type="SUPFAM" id="SSF52540">
    <property type="entry name" value="P-loop containing nucleoside triphosphate hydrolases"/>
    <property type="match status" value="2"/>
</dbReference>
<comment type="similarity">
    <text evidence="2">Belongs to the ABC transporter superfamily.</text>
</comment>
<dbReference type="Gene3D" id="3.40.50.300">
    <property type="entry name" value="P-loop containing nucleotide triphosphate hydrolases"/>
    <property type="match status" value="2"/>
</dbReference>
<dbReference type="GO" id="GO:0016887">
    <property type="term" value="F:ATP hydrolysis activity"/>
    <property type="evidence" value="ECO:0007669"/>
    <property type="project" value="InterPro"/>
</dbReference>